<keyword evidence="6" id="KW-0472">Membrane</keyword>
<accession>A0A8D0KR93</accession>
<protein>
    <recommendedName>
        <fullName evidence="7">Murine leukemia virus integrase C-terminal domain-containing protein</fullName>
    </recommendedName>
</protein>
<evidence type="ECO:0000259" key="7">
    <source>
        <dbReference type="Pfam" id="PF18697"/>
    </source>
</evidence>
<evidence type="ECO:0000256" key="4">
    <source>
        <dbReference type="ARBA" id="ARBA00022759"/>
    </source>
</evidence>
<dbReference type="Ensembl" id="ENSSOCT00000003885.1">
    <property type="protein sequence ID" value="ENSSOCP00000003793.1"/>
    <property type="gene ID" value="ENSSOCG00000002883.1"/>
</dbReference>
<dbReference type="GO" id="GO:0016779">
    <property type="term" value="F:nucleotidyltransferase activity"/>
    <property type="evidence" value="ECO:0007669"/>
    <property type="project" value="UniProtKB-KW"/>
</dbReference>
<keyword evidence="6" id="KW-1133">Transmembrane helix</keyword>
<evidence type="ECO:0000256" key="5">
    <source>
        <dbReference type="ARBA" id="ARBA00022801"/>
    </source>
</evidence>
<reference evidence="8" key="1">
    <citation type="submission" date="2025-08" db="UniProtKB">
        <authorList>
            <consortium name="Ensembl"/>
        </authorList>
    </citation>
    <scope>IDENTIFICATION</scope>
</reference>
<feature type="transmembrane region" description="Helical" evidence="6">
    <location>
        <begin position="83"/>
        <end position="99"/>
    </location>
</feature>
<evidence type="ECO:0000256" key="1">
    <source>
        <dbReference type="ARBA" id="ARBA00022679"/>
    </source>
</evidence>
<keyword evidence="9" id="KW-1185">Reference proteome</keyword>
<evidence type="ECO:0000313" key="9">
    <source>
        <dbReference type="Proteomes" id="UP000694551"/>
    </source>
</evidence>
<dbReference type="InterPro" id="IPR040643">
    <property type="entry name" value="MLVIN_C"/>
</dbReference>
<dbReference type="AlphaFoldDB" id="A0A8D0KR93"/>
<keyword evidence="5" id="KW-0378">Hydrolase</keyword>
<sequence length="124" mass="14273">SSPKHYAILWNRPLSLENPVHDFQPGDYVYVRTLSPRWEGPFLVLLTTETAVRTAEREWTHISRVKGPVTGVNRKMCHTGPHYGGWLFLLTVYVSLIIAKRSQNATNSYDPFENNEFVLLTKTK</sequence>
<dbReference type="GO" id="GO:0004519">
    <property type="term" value="F:endonuclease activity"/>
    <property type="evidence" value="ECO:0007669"/>
    <property type="project" value="UniProtKB-KW"/>
</dbReference>
<dbReference type="GO" id="GO:0016787">
    <property type="term" value="F:hydrolase activity"/>
    <property type="evidence" value="ECO:0007669"/>
    <property type="project" value="UniProtKB-KW"/>
</dbReference>
<dbReference type="Proteomes" id="UP000694551">
    <property type="component" value="Unplaced"/>
</dbReference>
<evidence type="ECO:0000256" key="3">
    <source>
        <dbReference type="ARBA" id="ARBA00022722"/>
    </source>
</evidence>
<keyword evidence="1" id="KW-0808">Transferase</keyword>
<reference evidence="8" key="2">
    <citation type="submission" date="2025-09" db="UniProtKB">
        <authorList>
            <consortium name="Ensembl"/>
        </authorList>
    </citation>
    <scope>IDENTIFICATION</scope>
</reference>
<feature type="domain" description="Murine leukemia virus integrase C-terminal" evidence="7">
    <location>
        <begin position="21"/>
        <end position="66"/>
    </location>
</feature>
<evidence type="ECO:0000313" key="8">
    <source>
        <dbReference type="Ensembl" id="ENSSOCP00000003793.1"/>
    </source>
</evidence>
<dbReference type="Pfam" id="PF18697">
    <property type="entry name" value="MLVIN_C"/>
    <property type="match status" value="1"/>
</dbReference>
<evidence type="ECO:0000256" key="2">
    <source>
        <dbReference type="ARBA" id="ARBA00022695"/>
    </source>
</evidence>
<name>A0A8D0KR93_STROC</name>
<dbReference type="Gene3D" id="2.30.30.850">
    <property type="match status" value="1"/>
</dbReference>
<evidence type="ECO:0000256" key="6">
    <source>
        <dbReference type="SAM" id="Phobius"/>
    </source>
</evidence>
<keyword evidence="3" id="KW-0540">Nuclease</keyword>
<keyword evidence="2" id="KW-0548">Nucleotidyltransferase</keyword>
<keyword evidence="4" id="KW-0255">Endonuclease</keyword>
<organism evidence="8 9">
    <name type="scientific">Strix occidentalis caurina</name>
    <name type="common">northern spotted owl</name>
    <dbReference type="NCBI Taxonomy" id="311401"/>
    <lineage>
        <taxon>Eukaryota</taxon>
        <taxon>Metazoa</taxon>
        <taxon>Chordata</taxon>
        <taxon>Craniata</taxon>
        <taxon>Vertebrata</taxon>
        <taxon>Euteleostomi</taxon>
        <taxon>Archelosauria</taxon>
        <taxon>Archosauria</taxon>
        <taxon>Dinosauria</taxon>
        <taxon>Saurischia</taxon>
        <taxon>Theropoda</taxon>
        <taxon>Coelurosauria</taxon>
        <taxon>Aves</taxon>
        <taxon>Neognathae</taxon>
        <taxon>Neoaves</taxon>
        <taxon>Telluraves</taxon>
        <taxon>Strigiformes</taxon>
        <taxon>Strigidae</taxon>
        <taxon>Strix</taxon>
    </lineage>
</organism>
<keyword evidence="6" id="KW-0812">Transmembrane</keyword>
<proteinExistence type="predicted"/>